<sequence length="435" mass="48389">MMHLNDGQLLETKSHDKLGKDYQRLDVHISDNPSLDKDTILFRKSAVVGDPVTVGNKQTIYPVSQPLELPRDPLSQLPVNLELSTFVASIYASETDKKIQDSHGITIFAPTNDAFNRLGMLAKHLLQPESKQKLKDIATYHAALGVFYSDALSEGKHRVPTLASDAELWINKTKDGIFVRGEGAADGDDREVIGQVDKKDILTSNGVIHTIDRVQVPSTVKVTINDLLSAEGTTSLLHLIQRANLEEKVLEGLDPKKPYTVLAPSDRAFGKINLGELLEDHEKLLNVIRLHILPIQLPRLEVDEILKYRQYSTKEEPPKDVPYLGVDIPTLSDDRYVVIRKGVSGGYDVSVKGTLQDRATIINFGRATNNGGVLMIDNVLLPKEDYNSHKMPWWAIILIIVGAIVGLTILAGAMYAGWRWYKSRREGNINLGRDN</sequence>
<keyword evidence="1" id="KW-0472">Membrane</keyword>
<dbReference type="InterPro" id="IPR000782">
    <property type="entry name" value="FAS1_domain"/>
</dbReference>
<dbReference type="STRING" id="101091.A0A1C7NQ39"/>
<proteinExistence type="predicted"/>
<dbReference type="GO" id="GO:0005615">
    <property type="term" value="C:extracellular space"/>
    <property type="evidence" value="ECO:0007669"/>
    <property type="project" value="TreeGrafter"/>
</dbReference>
<keyword evidence="1" id="KW-1133">Transmembrane helix</keyword>
<dbReference type="GO" id="GO:0000329">
    <property type="term" value="C:fungal-type vacuole membrane"/>
    <property type="evidence" value="ECO:0007669"/>
    <property type="project" value="TreeGrafter"/>
</dbReference>
<dbReference type="GO" id="GO:0016236">
    <property type="term" value="P:macroautophagy"/>
    <property type="evidence" value="ECO:0007669"/>
    <property type="project" value="TreeGrafter"/>
</dbReference>
<dbReference type="PANTHER" id="PTHR10900:SF77">
    <property type="entry name" value="FI19380P1"/>
    <property type="match status" value="1"/>
</dbReference>
<dbReference type="InterPro" id="IPR050904">
    <property type="entry name" value="Adhesion/Biosynth-related"/>
</dbReference>
<keyword evidence="1" id="KW-0812">Transmembrane</keyword>
<dbReference type="Proteomes" id="UP000093000">
    <property type="component" value="Unassembled WGS sequence"/>
</dbReference>
<dbReference type="InParanoid" id="A0A1C7NQ39"/>
<feature type="domain" description="FAS1" evidence="2">
    <location>
        <begin position="70"/>
        <end position="215"/>
    </location>
</feature>
<dbReference type="SUPFAM" id="SSF82153">
    <property type="entry name" value="FAS1 domain"/>
    <property type="match status" value="2"/>
</dbReference>
<keyword evidence="4" id="KW-1185">Reference proteome</keyword>
<dbReference type="AlphaFoldDB" id="A0A1C7NQ39"/>
<name>A0A1C7NQ39_9FUNG</name>
<evidence type="ECO:0000259" key="2">
    <source>
        <dbReference type="PROSITE" id="PS50213"/>
    </source>
</evidence>
<gene>
    <name evidence="3" type="primary">Postn</name>
    <name evidence="3" type="ORF">A0J61_01386</name>
</gene>
<dbReference type="Pfam" id="PF02469">
    <property type="entry name" value="Fasciclin"/>
    <property type="match status" value="2"/>
</dbReference>
<dbReference type="SMART" id="SM00554">
    <property type="entry name" value="FAS1"/>
    <property type="match status" value="2"/>
</dbReference>
<feature type="domain" description="FAS1" evidence="2">
    <location>
        <begin position="220"/>
        <end position="380"/>
    </location>
</feature>
<reference evidence="3 4" key="1">
    <citation type="submission" date="2016-03" db="EMBL/GenBank/DDBJ databases">
        <title>Choanephora cucurbitarum.</title>
        <authorList>
            <person name="Min B."/>
            <person name="Park H."/>
            <person name="Park J.-H."/>
            <person name="Shin H.-D."/>
            <person name="Choi I.-G."/>
        </authorList>
    </citation>
    <scope>NUCLEOTIDE SEQUENCE [LARGE SCALE GENOMIC DNA]</scope>
    <source>
        <strain evidence="3 4">KUS-F28377</strain>
    </source>
</reference>
<organism evidence="3 4">
    <name type="scientific">Choanephora cucurbitarum</name>
    <dbReference type="NCBI Taxonomy" id="101091"/>
    <lineage>
        <taxon>Eukaryota</taxon>
        <taxon>Fungi</taxon>
        <taxon>Fungi incertae sedis</taxon>
        <taxon>Mucoromycota</taxon>
        <taxon>Mucoromycotina</taxon>
        <taxon>Mucoromycetes</taxon>
        <taxon>Mucorales</taxon>
        <taxon>Mucorineae</taxon>
        <taxon>Choanephoraceae</taxon>
        <taxon>Choanephoroideae</taxon>
        <taxon>Choanephora</taxon>
    </lineage>
</organism>
<evidence type="ECO:0000256" key="1">
    <source>
        <dbReference type="SAM" id="Phobius"/>
    </source>
</evidence>
<evidence type="ECO:0000313" key="3">
    <source>
        <dbReference type="EMBL" id="OBZ90566.1"/>
    </source>
</evidence>
<evidence type="ECO:0000313" key="4">
    <source>
        <dbReference type="Proteomes" id="UP000093000"/>
    </source>
</evidence>
<comment type="caution">
    <text evidence="3">The sequence shown here is derived from an EMBL/GenBank/DDBJ whole genome shotgun (WGS) entry which is preliminary data.</text>
</comment>
<dbReference type="InterPro" id="IPR036378">
    <property type="entry name" value="FAS1_dom_sf"/>
</dbReference>
<accession>A0A1C7NQ39</accession>
<dbReference type="Gene3D" id="2.30.180.10">
    <property type="entry name" value="FAS1 domain"/>
    <property type="match status" value="2"/>
</dbReference>
<dbReference type="PROSITE" id="PS50213">
    <property type="entry name" value="FAS1"/>
    <property type="match status" value="2"/>
</dbReference>
<protein>
    <submittedName>
        <fullName evidence="3">Periostin</fullName>
    </submittedName>
</protein>
<dbReference type="EMBL" id="LUGH01000043">
    <property type="protein sequence ID" value="OBZ90566.1"/>
    <property type="molecule type" value="Genomic_DNA"/>
</dbReference>
<dbReference type="PANTHER" id="PTHR10900">
    <property type="entry name" value="PERIOSTIN-RELATED"/>
    <property type="match status" value="1"/>
</dbReference>
<feature type="transmembrane region" description="Helical" evidence="1">
    <location>
        <begin position="393"/>
        <end position="416"/>
    </location>
</feature>
<dbReference type="OrthoDB" id="14252at2759"/>